<proteinExistence type="predicted"/>
<accession>A0A382DX92</accession>
<protein>
    <recommendedName>
        <fullName evidence="2">SGNH hydrolase-type esterase domain-containing protein</fullName>
    </recommendedName>
</protein>
<gene>
    <name evidence="1" type="ORF">METZ01_LOCUS195368</name>
</gene>
<feature type="non-terminal residue" evidence="1">
    <location>
        <position position="107"/>
    </location>
</feature>
<sequence>MNSKSLVLSATALAALVASLFTFAQDDKFGKYAMFQKTAKRPETAEPVETKLPLKLDTGTRIGLVGNTLFDRMHQFGHLEALLQQAHPGKQLVVRNVSWAADEVDLQ</sequence>
<organism evidence="1">
    <name type="scientific">marine metagenome</name>
    <dbReference type="NCBI Taxonomy" id="408172"/>
    <lineage>
        <taxon>unclassified sequences</taxon>
        <taxon>metagenomes</taxon>
        <taxon>ecological metagenomes</taxon>
    </lineage>
</organism>
<dbReference type="EMBL" id="UINC01041358">
    <property type="protein sequence ID" value="SVB42514.1"/>
    <property type="molecule type" value="Genomic_DNA"/>
</dbReference>
<evidence type="ECO:0008006" key="2">
    <source>
        <dbReference type="Google" id="ProtNLM"/>
    </source>
</evidence>
<dbReference type="AlphaFoldDB" id="A0A382DX92"/>
<reference evidence="1" key="1">
    <citation type="submission" date="2018-05" db="EMBL/GenBank/DDBJ databases">
        <authorList>
            <person name="Lanie J.A."/>
            <person name="Ng W.-L."/>
            <person name="Kazmierczak K.M."/>
            <person name="Andrzejewski T.M."/>
            <person name="Davidsen T.M."/>
            <person name="Wayne K.J."/>
            <person name="Tettelin H."/>
            <person name="Glass J.I."/>
            <person name="Rusch D."/>
            <person name="Podicherti R."/>
            <person name="Tsui H.-C.T."/>
            <person name="Winkler M.E."/>
        </authorList>
    </citation>
    <scope>NUCLEOTIDE SEQUENCE</scope>
</reference>
<evidence type="ECO:0000313" key="1">
    <source>
        <dbReference type="EMBL" id="SVB42514.1"/>
    </source>
</evidence>
<name>A0A382DX92_9ZZZZ</name>